<organism evidence="2 3">
    <name type="scientific">Chromobacterium haemolyticum</name>
    <dbReference type="NCBI Taxonomy" id="394935"/>
    <lineage>
        <taxon>Bacteria</taxon>
        <taxon>Pseudomonadati</taxon>
        <taxon>Pseudomonadota</taxon>
        <taxon>Betaproteobacteria</taxon>
        <taxon>Neisseriales</taxon>
        <taxon>Chromobacteriaceae</taxon>
        <taxon>Chromobacterium</taxon>
    </lineage>
</organism>
<gene>
    <name evidence="2" type="ORF">B0T45_19605</name>
</gene>
<feature type="signal peptide" evidence="1">
    <location>
        <begin position="1"/>
        <end position="22"/>
    </location>
</feature>
<evidence type="ECO:0000313" key="3">
    <source>
        <dbReference type="Proteomes" id="UP000192721"/>
    </source>
</evidence>
<name>A0A1W0CH99_9NEIS</name>
<proteinExistence type="predicted"/>
<comment type="caution">
    <text evidence="2">The sequence shown here is derived from an EMBL/GenBank/DDBJ whole genome shotgun (WGS) entry which is preliminary data.</text>
</comment>
<reference evidence="2 3" key="1">
    <citation type="submission" date="2017-02" db="EMBL/GenBank/DDBJ databases">
        <title>Chromobacterium haemolyticum H5244.</title>
        <authorList>
            <person name="Gulvik C.A."/>
        </authorList>
    </citation>
    <scope>NUCLEOTIDE SEQUENCE [LARGE SCALE GENOMIC DNA]</scope>
    <source>
        <strain evidence="2 3">H5244</strain>
    </source>
</reference>
<dbReference type="AlphaFoldDB" id="A0A1W0CH99"/>
<dbReference type="SUPFAM" id="SSF53850">
    <property type="entry name" value="Periplasmic binding protein-like II"/>
    <property type="match status" value="1"/>
</dbReference>
<dbReference type="PROSITE" id="PS51257">
    <property type="entry name" value="PROKAR_LIPOPROTEIN"/>
    <property type="match status" value="1"/>
</dbReference>
<keyword evidence="1" id="KW-0732">Signal</keyword>
<protein>
    <recommendedName>
        <fullName evidence="4">ABC transporter substrate-binding protein</fullName>
    </recommendedName>
</protein>
<dbReference type="RefSeq" id="WP_081556627.1">
    <property type="nucleotide sequence ID" value="NZ_CP109905.1"/>
</dbReference>
<evidence type="ECO:0000256" key="1">
    <source>
        <dbReference type="SAM" id="SignalP"/>
    </source>
</evidence>
<accession>A0A1W0CH99</accession>
<evidence type="ECO:0008006" key="4">
    <source>
        <dbReference type="Google" id="ProtNLM"/>
    </source>
</evidence>
<sequence length="258" mass="29309">MAKQLLLCAAWALGCAPGLLLACNGTATQDSSPDVTRPDLHGIAVFLPQLLENNQTSPFAELLNVVARHYKEGKISFSIEPVKRVYMDTSDKNADFRFPIMKLREGADDATPYQFTKEMLGKVTFVLYTHKNKPLDREDVLRMANLAKYDIEAPPVNWGFPSKSVVNLELSLKKLNLGRVDGVLWAQEEADYLVRKFKLSNIHRARFDDYPDVLFLNCNRRGDFVHQALNRAIRSARASGELQKAYVKVHKPYQDWQP</sequence>
<dbReference type="EMBL" id="MUKV01000035">
    <property type="protein sequence ID" value="OQS34002.1"/>
    <property type="molecule type" value="Genomic_DNA"/>
</dbReference>
<feature type="chain" id="PRO_5012190282" description="ABC transporter substrate-binding protein" evidence="1">
    <location>
        <begin position="23"/>
        <end position="258"/>
    </location>
</feature>
<dbReference type="Proteomes" id="UP000192721">
    <property type="component" value="Unassembled WGS sequence"/>
</dbReference>
<evidence type="ECO:0000313" key="2">
    <source>
        <dbReference type="EMBL" id="OQS34002.1"/>
    </source>
</evidence>